<comment type="caution">
    <text evidence="10">The sequence shown here is derived from an EMBL/GenBank/DDBJ whole genome shotgun (WGS) entry which is preliminary data.</text>
</comment>
<evidence type="ECO:0000256" key="1">
    <source>
        <dbReference type="ARBA" id="ARBA00004429"/>
    </source>
</evidence>
<accession>A0A0F3MU55</accession>
<keyword evidence="6" id="KW-0029">Amino-acid transport</keyword>
<dbReference type="PRINTS" id="PR00166">
    <property type="entry name" value="AROAAPRMEASE"/>
</dbReference>
<gene>
    <name evidence="10" type="ORF">RFEPED_1602</name>
</gene>
<feature type="transmembrane region" description="Helical" evidence="9">
    <location>
        <begin position="214"/>
        <end position="238"/>
    </location>
</feature>
<feature type="transmembrane region" description="Helical" evidence="9">
    <location>
        <begin position="317"/>
        <end position="336"/>
    </location>
</feature>
<dbReference type="GO" id="GO:0015173">
    <property type="term" value="F:aromatic amino acid transmembrane transporter activity"/>
    <property type="evidence" value="ECO:0007669"/>
    <property type="project" value="InterPro"/>
</dbReference>
<feature type="transmembrane region" description="Helical" evidence="9">
    <location>
        <begin position="178"/>
        <end position="202"/>
    </location>
</feature>
<proteinExistence type="predicted"/>
<feature type="transmembrane region" description="Helical" evidence="9">
    <location>
        <begin position="274"/>
        <end position="296"/>
    </location>
</feature>
<feature type="transmembrane region" description="Helical" evidence="9">
    <location>
        <begin position="376"/>
        <end position="398"/>
    </location>
</feature>
<dbReference type="Gene3D" id="1.20.1740.10">
    <property type="entry name" value="Amino acid/polyamine transporter I"/>
    <property type="match status" value="1"/>
</dbReference>
<feature type="transmembrane region" description="Helical" evidence="9">
    <location>
        <begin position="118"/>
        <end position="136"/>
    </location>
</feature>
<evidence type="ECO:0000313" key="11">
    <source>
        <dbReference type="Proteomes" id="UP000033475"/>
    </source>
</evidence>
<evidence type="ECO:0000313" key="10">
    <source>
        <dbReference type="EMBL" id="KJV59201.1"/>
    </source>
</evidence>
<keyword evidence="8 9" id="KW-0472">Membrane</keyword>
<keyword evidence="7 9" id="KW-1133">Transmembrane helix</keyword>
<keyword evidence="4" id="KW-0997">Cell inner membrane</keyword>
<dbReference type="Pfam" id="PF03222">
    <property type="entry name" value="Trp_Tyr_perm"/>
    <property type="match status" value="1"/>
</dbReference>
<evidence type="ECO:0000256" key="4">
    <source>
        <dbReference type="ARBA" id="ARBA00022519"/>
    </source>
</evidence>
<dbReference type="AlphaFoldDB" id="A0A0F3MU55"/>
<evidence type="ECO:0000256" key="3">
    <source>
        <dbReference type="ARBA" id="ARBA00022475"/>
    </source>
</evidence>
<evidence type="ECO:0000256" key="2">
    <source>
        <dbReference type="ARBA" id="ARBA00022448"/>
    </source>
</evidence>
<feature type="transmembrane region" description="Helical" evidence="9">
    <location>
        <begin position="143"/>
        <end position="163"/>
    </location>
</feature>
<dbReference type="Proteomes" id="UP000033475">
    <property type="component" value="Unassembled WGS sequence"/>
</dbReference>
<dbReference type="PANTHER" id="PTHR46997:SF2">
    <property type="entry name" value="TYROSINE-SPECIFIC TRANSPORT SYSTEM"/>
    <property type="match status" value="1"/>
</dbReference>
<organism evidence="10 11">
    <name type="scientific">Rickettsia felis str. Pedreira</name>
    <dbReference type="NCBI Taxonomy" id="1359196"/>
    <lineage>
        <taxon>Bacteria</taxon>
        <taxon>Pseudomonadati</taxon>
        <taxon>Pseudomonadota</taxon>
        <taxon>Alphaproteobacteria</taxon>
        <taxon>Rickettsiales</taxon>
        <taxon>Rickettsiaceae</taxon>
        <taxon>Rickettsieae</taxon>
        <taxon>Rickettsia</taxon>
        <taxon>spotted fever group</taxon>
    </lineage>
</organism>
<reference evidence="10 11" key="1">
    <citation type="submission" date="2015-01" db="EMBL/GenBank/DDBJ databases">
        <title>Genome Sequencing of Rickettsiales.</title>
        <authorList>
            <person name="Daugherty S.C."/>
            <person name="Su Q."/>
            <person name="Abolude K."/>
            <person name="Beier-Sexton M."/>
            <person name="Carlyon J.A."/>
            <person name="Carter R."/>
            <person name="Day N.P."/>
            <person name="Dumler S.J."/>
            <person name="Dyachenko V."/>
            <person name="Godinez A."/>
            <person name="Kurtti T.J."/>
            <person name="Lichay M."/>
            <person name="Mullins K.E."/>
            <person name="Ott S."/>
            <person name="Pappas-Brown V."/>
            <person name="Paris D.H."/>
            <person name="Patel P."/>
            <person name="Richards A.L."/>
            <person name="Sadzewicz L."/>
            <person name="Sears K."/>
            <person name="Seidman D."/>
            <person name="Sengamalay N."/>
            <person name="Stenos J."/>
            <person name="Tallon L.J."/>
            <person name="Vincent G."/>
            <person name="Fraser C.M."/>
            <person name="Munderloh U."/>
            <person name="Dunning-Hotopp J.C."/>
        </authorList>
    </citation>
    <scope>NUCLEOTIDE SEQUENCE [LARGE SCALE GENOMIC DNA]</scope>
    <source>
        <strain evidence="10 11">Pedreira</strain>
    </source>
</reference>
<dbReference type="InterPro" id="IPR013059">
    <property type="entry name" value="Trp_tyr_transpt"/>
</dbReference>
<keyword evidence="5 9" id="KW-0812">Transmembrane</keyword>
<keyword evidence="2" id="KW-0813">Transport</keyword>
<dbReference type="GO" id="GO:0005886">
    <property type="term" value="C:plasma membrane"/>
    <property type="evidence" value="ECO:0007669"/>
    <property type="project" value="UniProtKB-SubCell"/>
</dbReference>
<evidence type="ECO:0000256" key="7">
    <source>
        <dbReference type="ARBA" id="ARBA00022989"/>
    </source>
</evidence>
<name>A0A0F3MU55_RICFI</name>
<feature type="transmembrane region" description="Helical" evidence="9">
    <location>
        <begin position="27"/>
        <end position="48"/>
    </location>
</feature>
<feature type="transmembrane region" description="Helical" evidence="9">
    <location>
        <begin position="342"/>
        <end position="360"/>
    </location>
</feature>
<evidence type="ECO:0000256" key="8">
    <source>
        <dbReference type="ARBA" id="ARBA00023136"/>
    </source>
</evidence>
<dbReference type="InterPro" id="IPR018227">
    <property type="entry name" value="Amino_acid_transport_2"/>
</dbReference>
<evidence type="ECO:0000256" key="6">
    <source>
        <dbReference type="ARBA" id="ARBA00022970"/>
    </source>
</evidence>
<dbReference type="PANTHER" id="PTHR46997">
    <property type="entry name" value="LOW AFFINITY TRYPTOPHAN PERMEASE-RELATED"/>
    <property type="match status" value="1"/>
</dbReference>
<sequence length="399" mass="44052">MQKLIGSILLISGTCIGSGMIALPMVLAKLGIIPSIILMFIIWFIMYYTSLINLELNLQAGKGLTLGTLGKYFSGHTAQIIGTVSLKLLSYALLAVFIYGGSSILQKLLALDTSITDIGAWYVIISILILLLPLKLVDYINRVLFIGLLIIIAILVIGLVSMIQWDNLPLFSPNYKEISIWGVVTPVVFTSFGFQVIFHTLTNYCNKDAKMLKTAFLFGSLIPAIVYIIWTCSILIVVHHNNPTFYQQMITGNVEVGDLIKELSNIAKWQFVQLLVWIISTLAIATSILGVGVGLCDSLKTMFMNSIPNVVSRNMTAAIVTILPAYIVAVVVPNAFITILGFAGMILVIIVILLPVYLLYKAKIKNFYYPELQKQYLIIICVIIGMLIMGYELVNILAK</sequence>
<comment type="subcellular location">
    <subcellularLocation>
        <location evidence="1">Cell inner membrane</location>
        <topology evidence="1">Multi-pass membrane protein</topology>
    </subcellularLocation>
</comment>
<keyword evidence="3" id="KW-1003">Cell membrane</keyword>
<feature type="transmembrane region" description="Helical" evidence="9">
    <location>
        <begin position="88"/>
        <end position="106"/>
    </location>
</feature>
<dbReference type="EMBL" id="LANQ01000001">
    <property type="protein sequence ID" value="KJV59201.1"/>
    <property type="molecule type" value="Genomic_DNA"/>
</dbReference>
<dbReference type="GO" id="GO:0003333">
    <property type="term" value="P:amino acid transmembrane transport"/>
    <property type="evidence" value="ECO:0007669"/>
    <property type="project" value="InterPro"/>
</dbReference>
<evidence type="ECO:0000256" key="9">
    <source>
        <dbReference type="SAM" id="Phobius"/>
    </source>
</evidence>
<protein>
    <submittedName>
        <fullName evidence="10">Tryptophan/tyrosine permease family protein</fullName>
    </submittedName>
</protein>
<dbReference type="PATRIC" id="fig|1359196.3.peg.1554"/>
<evidence type="ECO:0000256" key="5">
    <source>
        <dbReference type="ARBA" id="ARBA00022692"/>
    </source>
</evidence>